<sequence>MEIVSERQHGIISSQMSVRIYSADMIFILTDVFKGDGFWKRTIFLLLAMYHCFGWFTNKVKKVRANMNNLDESMRELLLLTRDYAALLPHERAPLHAHIPPLNQSLGLDITGNETQVLEELGRQLNLISAYISLLSWNACGLRKLEKVSQVIKMDKKVSCTVIQETTHLDLQMDTHSSASYARECLTVPAKDCKTNHSGG</sequence>
<reference evidence="1 2" key="1">
    <citation type="journal article" date="2018" name="Science">
        <title>The opium poppy genome and morphinan production.</title>
        <authorList>
            <person name="Guo L."/>
            <person name="Winzer T."/>
            <person name="Yang X."/>
            <person name="Li Y."/>
            <person name="Ning Z."/>
            <person name="He Z."/>
            <person name="Teodor R."/>
            <person name="Lu Y."/>
            <person name="Bowser T.A."/>
            <person name="Graham I.A."/>
            <person name="Ye K."/>
        </authorList>
    </citation>
    <scope>NUCLEOTIDE SEQUENCE [LARGE SCALE GENOMIC DNA]</scope>
    <source>
        <strain evidence="2">cv. HN1</strain>
        <tissue evidence="1">Leaves</tissue>
    </source>
</reference>
<protein>
    <submittedName>
        <fullName evidence="1">Uncharacterized protein</fullName>
    </submittedName>
</protein>
<proteinExistence type="predicted"/>
<dbReference type="AlphaFoldDB" id="A0A4Y7JH39"/>
<evidence type="ECO:0000313" key="1">
    <source>
        <dbReference type="EMBL" id="RZC60403.1"/>
    </source>
</evidence>
<dbReference type="Gramene" id="RZC60403">
    <property type="protein sequence ID" value="RZC60403"/>
    <property type="gene ID" value="C5167_022159"/>
</dbReference>
<evidence type="ECO:0000313" key="2">
    <source>
        <dbReference type="Proteomes" id="UP000316621"/>
    </source>
</evidence>
<keyword evidence="2" id="KW-1185">Reference proteome</keyword>
<dbReference type="EMBL" id="CM010719">
    <property type="protein sequence ID" value="RZC60403.1"/>
    <property type="molecule type" value="Genomic_DNA"/>
</dbReference>
<name>A0A4Y7JH39_PAPSO</name>
<organism evidence="1 2">
    <name type="scientific">Papaver somniferum</name>
    <name type="common">Opium poppy</name>
    <dbReference type="NCBI Taxonomy" id="3469"/>
    <lineage>
        <taxon>Eukaryota</taxon>
        <taxon>Viridiplantae</taxon>
        <taxon>Streptophyta</taxon>
        <taxon>Embryophyta</taxon>
        <taxon>Tracheophyta</taxon>
        <taxon>Spermatophyta</taxon>
        <taxon>Magnoliopsida</taxon>
        <taxon>Ranunculales</taxon>
        <taxon>Papaveraceae</taxon>
        <taxon>Papaveroideae</taxon>
        <taxon>Papaver</taxon>
    </lineage>
</organism>
<accession>A0A4Y7JH39</accession>
<gene>
    <name evidence="1" type="ORF">C5167_022159</name>
</gene>
<dbReference type="Proteomes" id="UP000316621">
    <property type="component" value="Chromosome 5"/>
</dbReference>